<dbReference type="Gene3D" id="3.40.1190.20">
    <property type="match status" value="1"/>
</dbReference>
<dbReference type="Pfam" id="PF00294">
    <property type="entry name" value="PfkB"/>
    <property type="match status" value="1"/>
</dbReference>
<dbReference type="SUPFAM" id="SSF53613">
    <property type="entry name" value="Ribokinase-like"/>
    <property type="match status" value="1"/>
</dbReference>
<gene>
    <name evidence="7" type="ORF">AACH06_05925</name>
</gene>
<evidence type="ECO:0000256" key="1">
    <source>
        <dbReference type="ARBA" id="ARBA00010688"/>
    </source>
</evidence>
<sequence length="308" mass="32602">MFVVCGEALFDVFAAGDTPAGLSLDGRIGGSPFNVAMGLARLAQPVAFFGGISNGFLGARLMRALEDEGIGTQLVQRREAPTTLSLVGVDARGVPSYSFYGEGAADRDVPLAAAMAVPERVSAIHFGSYAMVVEPVAATQRALAERLHHHSVVAYDPNVRLNVEPDLNRWRDTLDWMSARTHLLKVSEEDLALLYPGEAHADLAARWRAAGVAAVVVTLGGEGARAYLRDGELPIAPVPTQVVDTVGAGDTFQAAMLTALAERQALSTDALRALSREAWADVLGFAARAAAITCSRRGADLPRRNELG</sequence>
<dbReference type="Proteomes" id="UP001371218">
    <property type="component" value="Unassembled WGS sequence"/>
</dbReference>
<dbReference type="PANTHER" id="PTHR43085">
    <property type="entry name" value="HEXOKINASE FAMILY MEMBER"/>
    <property type="match status" value="1"/>
</dbReference>
<organism evidence="7 8">
    <name type="scientific">Ideonella lacteola</name>
    <dbReference type="NCBI Taxonomy" id="2984193"/>
    <lineage>
        <taxon>Bacteria</taxon>
        <taxon>Pseudomonadati</taxon>
        <taxon>Pseudomonadota</taxon>
        <taxon>Betaproteobacteria</taxon>
        <taxon>Burkholderiales</taxon>
        <taxon>Sphaerotilaceae</taxon>
        <taxon>Ideonella</taxon>
    </lineage>
</organism>
<dbReference type="InterPro" id="IPR011611">
    <property type="entry name" value="PfkB_dom"/>
</dbReference>
<comment type="similarity">
    <text evidence="1">Belongs to the carbohydrate kinase PfkB family.</text>
</comment>
<comment type="caution">
    <text evidence="7">The sequence shown here is derived from an EMBL/GenBank/DDBJ whole genome shotgun (WGS) entry which is preliminary data.</text>
</comment>
<dbReference type="GO" id="GO:0016301">
    <property type="term" value="F:kinase activity"/>
    <property type="evidence" value="ECO:0007669"/>
    <property type="project" value="UniProtKB-KW"/>
</dbReference>
<feature type="domain" description="Carbohydrate kinase PfkB" evidence="6">
    <location>
        <begin position="20"/>
        <end position="301"/>
    </location>
</feature>
<keyword evidence="4 7" id="KW-0418">Kinase</keyword>
<evidence type="ECO:0000256" key="3">
    <source>
        <dbReference type="ARBA" id="ARBA00022741"/>
    </source>
</evidence>
<evidence type="ECO:0000256" key="4">
    <source>
        <dbReference type="ARBA" id="ARBA00022777"/>
    </source>
</evidence>
<dbReference type="PROSITE" id="PS00584">
    <property type="entry name" value="PFKB_KINASES_2"/>
    <property type="match status" value="1"/>
</dbReference>
<keyword evidence="5" id="KW-0067">ATP-binding</keyword>
<proteinExistence type="inferred from homology"/>
<dbReference type="RefSeq" id="WP_341424725.1">
    <property type="nucleotide sequence ID" value="NZ_JBBUTG010000003.1"/>
</dbReference>
<dbReference type="InterPro" id="IPR050306">
    <property type="entry name" value="PfkB_Carbo_kinase"/>
</dbReference>
<evidence type="ECO:0000313" key="8">
    <source>
        <dbReference type="Proteomes" id="UP001371218"/>
    </source>
</evidence>
<evidence type="ECO:0000259" key="6">
    <source>
        <dbReference type="Pfam" id="PF00294"/>
    </source>
</evidence>
<dbReference type="InterPro" id="IPR029056">
    <property type="entry name" value="Ribokinase-like"/>
</dbReference>
<evidence type="ECO:0000313" key="7">
    <source>
        <dbReference type="EMBL" id="MEK8030357.1"/>
    </source>
</evidence>
<keyword evidence="8" id="KW-1185">Reference proteome</keyword>
<dbReference type="PANTHER" id="PTHR43085:SF1">
    <property type="entry name" value="PSEUDOURIDINE KINASE-RELATED"/>
    <property type="match status" value="1"/>
</dbReference>
<accession>A0ABU9BK73</accession>
<evidence type="ECO:0000256" key="2">
    <source>
        <dbReference type="ARBA" id="ARBA00022679"/>
    </source>
</evidence>
<dbReference type="InterPro" id="IPR002173">
    <property type="entry name" value="Carboh/pur_kinase_PfkB_CS"/>
</dbReference>
<reference evidence="7 8" key="1">
    <citation type="submission" date="2024-04" db="EMBL/GenBank/DDBJ databases">
        <title>Novel species of the genus Ideonella isolated from streams.</title>
        <authorList>
            <person name="Lu H."/>
        </authorList>
    </citation>
    <scope>NUCLEOTIDE SEQUENCE [LARGE SCALE GENOMIC DNA]</scope>
    <source>
        <strain evidence="7 8">DXS29W</strain>
    </source>
</reference>
<dbReference type="CDD" id="cd01167">
    <property type="entry name" value="bac_FRK"/>
    <property type="match status" value="1"/>
</dbReference>
<protein>
    <submittedName>
        <fullName evidence="7">Carbohydrate kinase</fullName>
        <ecNumber evidence="7">2.7.1.-</ecNumber>
    </submittedName>
</protein>
<dbReference type="EMBL" id="JBBUTG010000003">
    <property type="protein sequence ID" value="MEK8030357.1"/>
    <property type="molecule type" value="Genomic_DNA"/>
</dbReference>
<name>A0ABU9BK73_9BURK</name>
<evidence type="ECO:0000256" key="5">
    <source>
        <dbReference type="ARBA" id="ARBA00022840"/>
    </source>
</evidence>
<keyword evidence="3" id="KW-0547">Nucleotide-binding</keyword>
<dbReference type="EC" id="2.7.1.-" evidence="7"/>
<keyword evidence="2 7" id="KW-0808">Transferase</keyword>